<evidence type="ECO:0000313" key="3">
    <source>
        <dbReference type="EMBL" id="MBI3127368.1"/>
    </source>
</evidence>
<dbReference type="InterPro" id="IPR052169">
    <property type="entry name" value="CW_Biosynth-Accessory"/>
</dbReference>
<comment type="similarity">
    <text evidence="1">Belongs to the CapA family.</text>
</comment>
<dbReference type="SUPFAM" id="SSF56300">
    <property type="entry name" value="Metallo-dependent phosphatases"/>
    <property type="match status" value="1"/>
</dbReference>
<dbReference type="Gene3D" id="3.60.21.10">
    <property type="match status" value="1"/>
</dbReference>
<dbReference type="PANTHER" id="PTHR33393">
    <property type="entry name" value="POLYGLUTAMINE SYNTHESIS ACCESSORY PROTEIN RV0574C-RELATED"/>
    <property type="match status" value="1"/>
</dbReference>
<evidence type="ECO:0000259" key="2">
    <source>
        <dbReference type="SMART" id="SM00854"/>
    </source>
</evidence>
<feature type="domain" description="Capsule synthesis protein CapA" evidence="2">
    <location>
        <begin position="8"/>
        <end position="269"/>
    </location>
</feature>
<evidence type="ECO:0000256" key="1">
    <source>
        <dbReference type="ARBA" id="ARBA00005662"/>
    </source>
</evidence>
<dbReference type="SMART" id="SM00854">
    <property type="entry name" value="PGA_cap"/>
    <property type="match status" value="1"/>
</dbReference>
<protein>
    <submittedName>
        <fullName evidence="3">CapA family protein</fullName>
    </submittedName>
</protein>
<accession>A0A932HZK9</accession>
<organism evidence="3 4">
    <name type="scientific">Tectimicrobiota bacterium</name>
    <dbReference type="NCBI Taxonomy" id="2528274"/>
    <lineage>
        <taxon>Bacteria</taxon>
        <taxon>Pseudomonadati</taxon>
        <taxon>Nitrospinota/Tectimicrobiota group</taxon>
        <taxon>Candidatus Tectimicrobiota</taxon>
    </lineage>
</organism>
<dbReference type="InterPro" id="IPR019079">
    <property type="entry name" value="Capsule_synth_CapA"/>
</dbReference>
<dbReference type="Proteomes" id="UP000782312">
    <property type="component" value="Unassembled WGS sequence"/>
</dbReference>
<evidence type="ECO:0000313" key="4">
    <source>
        <dbReference type="Proteomes" id="UP000782312"/>
    </source>
</evidence>
<dbReference type="CDD" id="cd07381">
    <property type="entry name" value="MPP_CapA"/>
    <property type="match status" value="1"/>
</dbReference>
<dbReference type="InterPro" id="IPR029052">
    <property type="entry name" value="Metallo-depent_PP-like"/>
</dbReference>
<dbReference type="AlphaFoldDB" id="A0A932HZK9"/>
<comment type="caution">
    <text evidence="3">The sequence shown here is derived from an EMBL/GenBank/DDBJ whole genome shotgun (WGS) entry which is preliminary data.</text>
</comment>
<dbReference type="EMBL" id="JACPUR010000017">
    <property type="protein sequence ID" value="MBI3127368.1"/>
    <property type="molecule type" value="Genomic_DNA"/>
</dbReference>
<sequence>MPNEPSCSLLIGGDIAPMRESGKSLMGAAAPLFKAADVATANLEHALARSGKLMKGKPFFHRGHPELVAGLVEAGFDVLTIANNHMLDWGEESLFETMQVLKKHNLPFTGAGRNLEEAAAPVVLERKGLKVGVLAYSSTLPMGFPAGEEAAGVNPLRAVTAYRSAPGRDANDYPGVAPEIVTWAVPEDLERMRDDIWALKRKVDIVLVSQHWGTSMTPRVNDFQREIGHAAIEAGADAVFGGHQHVLSAIEYHKGKPILHCTGNLIFDKFEPFFTGETLKTFLFGATLTKEGLKDPYIVPCKCGVGEPCQVLSPGEAPEAEIVRQLNDLSAPYGVKLERKGGRVAILPPA</sequence>
<name>A0A932HZK9_UNCTE</name>
<dbReference type="Pfam" id="PF09587">
    <property type="entry name" value="PGA_cap"/>
    <property type="match status" value="1"/>
</dbReference>
<dbReference type="PANTHER" id="PTHR33393:SF13">
    <property type="entry name" value="PGA BIOSYNTHESIS PROTEIN CAPA"/>
    <property type="match status" value="1"/>
</dbReference>
<reference evidence="3" key="1">
    <citation type="submission" date="2020-07" db="EMBL/GenBank/DDBJ databases">
        <title>Huge and variable diversity of episymbiotic CPR bacteria and DPANN archaea in groundwater ecosystems.</title>
        <authorList>
            <person name="He C.Y."/>
            <person name="Keren R."/>
            <person name="Whittaker M."/>
            <person name="Farag I.F."/>
            <person name="Doudna J."/>
            <person name="Cate J.H.D."/>
            <person name="Banfield J.F."/>
        </authorList>
    </citation>
    <scope>NUCLEOTIDE SEQUENCE</scope>
    <source>
        <strain evidence="3">NC_groundwater_763_Ag_S-0.2um_68_21</strain>
    </source>
</reference>
<proteinExistence type="inferred from homology"/>
<gene>
    <name evidence="3" type="ORF">HYZ11_07170</name>
</gene>